<dbReference type="AlphaFoldDB" id="A0AA42AXE2"/>
<gene>
    <name evidence="2" type="ORF">MKW94_004888</name>
</gene>
<evidence type="ECO:0000313" key="3">
    <source>
        <dbReference type="Proteomes" id="UP001177140"/>
    </source>
</evidence>
<evidence type="ECO:0000256" key="1">
    <source>
        <dbReference type="SAM" id="Phobius"/>
    </source>
</evidence>
<feature type="non-terminal residue" evidence="2">
    <location>
        <position position="52"/>
    </location>
</feature>
<reference evidence="2" key="1">
    <citation type="submission" date="2022-03" db="EMBL/GenBank/DDBJ databases">
        <title>A functionally conserved STORR gene fusion in Papaver species that diverged 16.8 million years ago.</title>
        <authorList>
            <person name="Catania T."/>
        </authorList>
    </citation>
    <scope>NUCLEOTIDE SEQUENCE</scope>
    <source>
        <strain evidence="2">S-191538</strain>
    </source>
</reference>
<feature type="non-terminal residue" evidence="2">
    <location>
        <position position="1"/>
    </location>
</feature>
<organism evidence="2 3">
    <name type="scientific">Papaver nudicaule</name>
    <name type="common">Iceland poppy</name>
    <dbReference type="NCBI Taxonomy" id="74823"/>
    <lineage>
        <taxon>Eukaryota</taxon>
        <taxon>Viridiplantae</taxon>
        <taxon>Streptophyta</taxon>
        <taxon>Embryophyta</taxon>
        <taxon>Tracheophyta</taxon>
        <taxon>Spermatophyta</taxon>
        <taxon>Magnoliopsida</taxon>
        <taxon>Ranunculales</taxon>
        <taxon>Papaveraceae</taxon>
        <taxon>Papaveroideae</taxon>
        <taxon>Papaver</taxon>
    </lineage>
</organism>
<keyword evidence="1" id="KW-0812">Transmembrane</keyword>
<dbReference type="EMBL" id="JAJJMA010248123">
    <property type="protein sequence ID" value="MCL7043559.1"/>
    <property type="molecule type" value="Genomic_DNA"/>
</dbReference>
<comment type="caution">
    <text evidence="2">The sequence shown here is derived from an EMBL/GenBank/DDBJ whole genome shotgun (WGS) entry which is preliminary data.</text>
</comment>
<keyword evidence="3" id="KW-1185">Reference proteome</keyword>
<feature type="transmembrane region" description="Helical" evidence="1">
    <location>
        <begin position="15"/>
        <end position="33"/>
    </location>
</feature>
<keyword evidence="1" id="KW-1133">Transmembrane helix</keyword>
<sequence>APLLLKYPSSLSVTAYSYFFGAMLMVIAGVSATDGNTVWALTRSEIVAVLYA</sequence>
<protein>
    <submittedName>
        <fullName evidence="2">Uncharacterized protein</fullName>
    </submittedName>
</protein>
<proteinExistence type="predicted"/>
<keyword evidence="1" id="KW-0472">Membrane</keyword>
<name>A0AA42AXE2_PAPNU</name>
<evidence type="ECO:0000313" key="2">
    <source>
        <dbReference type="EMBL" id="MCL7043559.1"/>
    </source>
</evidence>
<dbReference type="Proteomes" id="UP001177140">
    <property type="component" value="Unassembled WGS sequence"/>
</dbReference>
<accession>A0AA42AXE2</accession>